<evidence type="ECO:0000313" key="4">
    <source>
        <dbReference type="EMBL" id="MCX2972283.1"/>
    </source>
</evidence>
<dbReference type="Proteomes" id="UP001143307">
    <property type="component" value="Unassembled WGS sequence"/>
</dbReference>
<evidence type="ECO:0000313" key="5">
    <source>
        <dbReference type="Proteomes" id="UP001143307"/>
    </source>
</evidence>
<keyword evidence="5" id="KW-1185">Reference proteome</keyword>
<dbReference type="Gene3D" id="2.40.170.20">
    <property type="entry name" value="TonB-dependent receptor, beta-barrel domain"/>
    <property type="match status" value="1"/>
</dbReference>
<evidence type="ECO:0000256" key="1">
    <source>
        <dbReference type="ARBA" id="ARBA00004442"/>
    </source>
</evidence>
<proteinExistence type="predicted"/>
<name>A0ABT3SQP6_9GAMM</name>
<keyword evidence="3" id="KW-0998">Cell outer membrane</keyword>
<protein>
    <recommendedName>
        <fullName evidence="6">TonB-dependent receptor-like beta-barrel domain-containing protein</fullName>
    </recommendedName>
</protein>
<gene>
    <name evidence="4" type="ORF">EYC87_01615</name>
</gene>
<dbReference type="InterPro" id="IPR036942">
    <property type="entry name" value="Beta-barrel_TonB_sf"/>
</dbReference>
<evidence type="ECO:0000256" key="2">
    <source>
        <dbReference type="ARBA" id="ARBA00023136"/>
    </source>
</evidence>
<keyword evidence="2" id="KW-0472">Membrane</keyword>
<reference evidence="4" key="1">
    <citation type="submission" date="2019-02" db="EMBL/GenBank/DDBJ databases">
        <authorList>
            <person name="Li S.-H."/>
        </authorList>
    </citation>
    <scope>NUCLEOTIDE SEQUENCE</scope>
    <source>
        <strain evidence="4">IMCC8485</strain>
    </source>
</reference>
<dbReference type="EMBL" id="SHNP01000001">
    <property type="protein sequence ID" value="MCX2972283.1"/>
    <property type="molecule type" value="Genomic_DNA"/>
</dbReference>
<comment type="subcellular location">
    <subcellularLocation>
        <location evidence="1">Cell outer membrane</location>
    </subcellularLocation>
</comment>
<comment type="caution">
    <text evidence="4">The sequence shown here is derived from an EMBL/GenBank/DDBJ whole genome shotgun (WGS) entry which is preliminary data.</text>
</comment>
<dbReference type="SUPFAM" id="SSF56935">
    <property type="entry name" value="Porins"/>
    <property type="match status" value="1"/>
</dbReference>
<sequence>MADEQFELSGRIGWVSPEGKWTGGLYGTNLTDEDYFIGGTALVESSGIGGFVPVAPRMYGLELQYNF</sequence>
<evidence type="ECO:0000256" key="3">
    <source>
        <dbReference type="ARBA" id="ARBA00023237"/>
    </source>
</evidence>
<evidence type="ECO:0008006" key="6">
    <source>
        <dbReference type="Google" id="ProtNLM"/>
    </source>
</evidence>
<organism evidence="4 5">
    <name type="scientific">Candidatus Seongchinamella marina</name>
    <dbReference type="NCBI Taxonomy" id="2518990"/>
    <lineage>
        <taxon>Bacteria</taxon>
        <taxon>Pseudomonadati</taxon>
        <taxon>Pseudomonadota</taxon>
        <taxon>Gammaproteobacteria</taxon>
        <taxon>Cellvibrionales</taxon>
        <taxon>Halieaceae</taxon>
        <taxon>Seongchinamella</taxon>
    </lineage>
</organism>
<accession>A0ABT3SQP6</accession>
<dbReference type="RefSeq" id="WP_279251319.1">
    <property type="nucleotide sequence ID" value="NZ_SHNP01000001.1"/>
</dbReference>